<dbReference type="AlphaFoldDB" id="A0AAJ1TUE0"/>
<proteinExistence type="predicted"/>
<name>A0AAJ1TUE0_9HYPH</name>
<feature type="region of interest" description="Disordered" evidence="1">
    <location>
        <begin position="89"/>
        <end position="125"/>
    </location>
</feature>
<reference evidence="2" key="1">
    <citation type="submission" date="2023-07" db="EMBL/GenBank/DDBJ databases">
        <title>Genomic Encyclopedia of Type Strains, Phase IV (KMG-IV): sequencing the most valuable type-strain genomes for metagenomic binning, comparative biology and taxonomic classification.</title>
        <authorList>
            <person name="Goeker M."/>
        </authorList>
    </citation>
    <scope>NUCLEOTIDE SEQUENCE</scope>
    <source>
        <strain evidence="2">DSM 19569</strain>
    </source>
</reference>
<feature type="region of interest" description="Disordered" evidence="1">
    <location>
        <begin position="1"/>
        <end position="25"/>
    </location>
</feature>
<protein>
    <submittedName>
        <fullName evidence="2">Uncharacterized protein</fullName>
    </submittedName>
</protein>
<evidence type="ECO:0000313" key="3">
    <source>
        <dbReference type="Proteomes" id="UP001223420"/>
    </source>
</evidence>
<organism evidence="2 3">
    <name type="scientific">Methylobacterium brachiatum</name>
    <dbReference type="NCBI Taxonomy" id="269660"/>
    <lineage>
        <taxon>Bacteria</taxon>
        <taxon>Pseudomonadati</taxon>
        <taxon>Pseudomonadota</taxon>
        <taxon>Alphaproteobacteria</taxon>
        <taxon>Hyphomicrobiales</taxon>
        <taxon>Methylobacteriaceae</taxon>
        <taxon>Methylobacterium</taxon>
    </lineage>
</organism>
<dbReference type="Proteomes" id="UP001223420">
    <property type="component" value="Unassembled WGS sequence"/>
</dbReference>
<feature type="compositionally biased region" description="Basic and acidic residues" evidence="1">
    <location>
        <begin position="103"/>
        <end position="112"/>
    </location>
</feature>
<evidence type="ECO:0000313" key="2">
    <source>
        <dbReference type="EMBL" id="MDQ0543557.1"/>
    </source>
</evidence>
<gene>
    <name evidence="2" type="ORF">QO001_002486</name>
</gene>
<feature type="region of interest" description="Disordered" evidence="1">
    <location>
        <begin position="37"/>
        <end position="65"/>
    </location>
</feature>
<evidence type="ECO:0000256" key="1">
    <source>
        <dbReference type="SAM" id="MobiDB-lite"/>
    </source>
</evidence>
<accession>A0AAJ1TUE0</accession>
<sequence>MSSKRETRRSALVSHLPGHEAPAARTNAVRVSLPQIQQCQRPAAPAEPVSLQTRLRSGPRPRSTACPTWRTVILARPSGRPPQRWRAFRARRSPCQPRHSARRSGEDLRVGIEQKQQTARQTRRPIADPVRRCFSARATSAAGADGQLYRQVNRGRQPVCCGAIVGLGESGKPARSVQ</sequence>
<dbReference type="EMBL" id="JAUSWL010000004">
    <property type="protein sequence ID" value="MDQ0543557.1"/>
    <property type="molecule type" value="Genomic_DNA"/>
</dbReference>
<comment type="caution">
    <text evidence="2">The sequence shown here is derived from an EMBL/GenBank/DDBJ whole genome shotgun (WGS) entry which is preliminary data.</text>
</comment>